<comment type="caution">
    <text evidence="1">The sequence shown here is derived from an EMBL/GenBank/DDBJ whole genome shotgun (WGS) entry which is preliminary data.</text>
</comment>
<reference evidence="1 2" key="1">
    <citation type="submission" date="2022-06" db="EMBL/GenBank/DDBJ databases">
        <title>Genomic Encyclopedia of Archaeal and Bacterial Type Strains, Phase II (KMG-II): from individual species to whole genera.</title>
        <authorList>
            <person name="Goeker M."/>
        </authorList>
    </citation>
    <scope>NUCLEOTIDE SEQUENCE [LARGE SCALE GENOMIC DNA]</scope>
    <source>
        <strain evidence="1 2">DSM 44255</strain>
    </source>
</reference>
<name>A0ABT1I4L9_9PSEU</name>
<protein>
    <submittedName>
        <fullName evidence="1">Uncharacterized conserved protein, DUF885 familyt</fullName>
    </submittedName>
</protein>
<dbReference type="EMBL" id="JAMTCO010000001">
    <property type="protein sequence ID" value="MCP2267531.1"/>
    <property type="molecule type" value="Genomic_DNA"/>
</dbReference>
<dbReference type="Proteomes" id="UP001205185">
    <property type="component" value="Unassembled WGS sequence"/>
</dbReference>
<gene>
    <name evidence="1" type="ORF">LV75_000013</name>
</gene>
<proteinExistence type="predicted"/>
<evidence type="ECO:0000313" key="2">
    <source>
        <dbReference type="Proteomes" id="UP001205185"/>
    </source>
</evidence>
<evidence type="ECO:0000313" key="1">
    <source>
        <dbReference type="EMBL" id="MCP2267531.1"/>
    </source>
</evidence>
<keyword evidence="2" id="KW-1185">Reference proteome</keyword>
<dbReference type="Pfam" id="PF05960">
    <property type="entry name" value="DUF885"/>
    <property type="match status" value="1"/>
</dbReference>
<sequence length="555" mass="60818">MASSPHDGVHQLSDRYVDDIAAADPIMATLLGVAGGERDLPDLSPDGVSERGNLAKAGLAALRGVEPVDAGEANAKAVFTERVGLQVELFEAGERLAELNVIASPAQDVRQVFDLMPNDTAEDWAAIAARLGRVPAALAGYQESLRAAAAKGDVAALRQVTKVADQCRTWAASFFTDMVAGADVEGGLRTDLDTAAAAASGAYAGLAEFLTGELAAKAPTEDAVGEDRYRLWSREFTGARLDLHEAYEWGWAEFTRLEAEMKEVANRISPGASAAEAAALLDADPRYQVRGQKALEEWMQRLSDQALADLRGVHFEIPDPLMRLECRIAPPGGSVGAYYTGPTDDWTRPGRMWWSVPADREDFSTWREVTTVYHEGVPGHHLQIATAVNQAASLNKFQRLLAWVPAYGEGWALYAERLMREFGYLSDDGDLLGMLDAHLFRAARVIVDIGMHLKLQIPTGHGFHPGERWTPELGLEFMLTRTITDPTHVHDEIDRYLGWPGQAPTYKLGERLWLQARDEVRARRGDAFDLKSFHQDALEMGAMGLDTLRERLAAF</sequence>
<dbReference type="RefSeq" id="WP_253884471.1">
    <property type="nucleotide sequence ID" value="NZ_BAAAVB010000002.1"/>
</dbReference>
<accession>A0ABT1I4L9</accession>
<dbReference type="PANTHER" id="PTHR33361:SF2">
    <property type="entry name" value="DUF885 DOMAIN-CONTAINING PROTEIN"/>
    <property type="match status" value="1"/>
</dbReference>
<dbReference type="InterPro" id="IPR010281">
    <property type="entry name" value="DUF885"/>
</dbReference>
<organism evidence="1 2">
    <name type="scientific">Actinokineospora diospyrosa</name>
    <dbReference type="NCBI Taxonomy" id="103728"/>
    <lineage>
        <taxon>Bacteria</taxon>
        <taxon>Bacillati</taxon>
        <taxon>Actinomycetota</taxon>
        <taxon>Actinomycetes</taxon>
        <taxon>Pseudonocardiales</taxon>
        <taxon>Pseudonocardiaceae</taxon>
        <taxon>Actinokineospora</taxon>
    </lineage>
</organism>
<dbReference type="PANTHER" id="PTHR33361">
    <property type="entry name" value="GLR0591 PROTEIN"/>
    <property type="match status" value="1"/>
</dbReference>